<dbReference type="eggNOG" id="COG1639">
    <property type="taxonomic scope" value="Bacteria"/>
</dbReference>
<dbReference type="AlphaFoldDB" id="C5BJA2"/>
<dbReference type="InterPro" id="IPR052340">
    <property type="entry name" value="RNase_Y/CdgJ"/>
</dbReference>
<dbReference type="SUPFAM" id="SSF55781">
    <property type="entry name" value="GAF domain-like"/>
    <property type="match status" value="1"/>
</dbReference>
<dbReference type="STRING" id="377629.TERTU_2107"/>
<dbReference type="Gene3D" id="1.10.3210.10">
    <property type="entry name" value="Hypothetical protein af1432"/>
    <property type="match status" value="1"/>
</dbReference>
<evidence type="ECO:0000313" key="2">
    <source>
        <dbReference type="EMBL" id="ACR14620.1"/>
    </source>
</evidence>
<sequence>MTKGLRAWTNKLRKQEMPVPSDVIVELNTITGDDDADVNQLAEVILRDPNLTSQVLRIANSVLYNYSNTPINTVSRAIVLIGLKGVRAICISLLVLESLIGERPRARVLELIARAFHAATQARALARAVEDRGAEEAFIAGLLFNLGEMAFWACEDVPLDHPGLLSSNQRERRDAMEEVLGTSFKAITRELAVHWKLGNTLEAALYPTGEMSTRVQAVIIGERISRAADFGWRSPQMKKVLREVMSFTSKDATQALMMVKQAADYAAEVALNYGVAEACSLIPSSTGKPKPRVTVKSDVLRGDPAVQLNILRELSAAASERIDVNTLFQMVLEGMHRGIGLERVVFAFIDQHKLKGRYVLGKGTDQWRNNFLMDIGPLCDNLFARAVSTGGCHWCTKSEIAANSQLYDIEMSRVIGKFPSFIAVIQLDTRKIGVFYADRWNFGGELSEDQFESFKHFATQTQVCLGLFRQGGAGR</sequence>
<dbReference type="OrthoDB" id="9791419at2"/>
<dbReference type="HOGENOM" id="CLU_018569_1_0_6"/>
<protein>
    <submittedName>
        <fullName evidence="2">Signal transduction protein</fullName>
    </submittedName>
</protein>
<feature type="domain" description="HDOD" evidence="1">
    <location>
        <begin position="17"/>
        <end position="211"/>
    </location>
</feature>
<evidence type="ECO:0000259" key="1">
    <source>
        <dbReference type="PROSITE" id="PS51833"/>
    </source>
</evidence>
<proteinExistence type="predicted"/>
<accession>C5BJA2</accession>
<dbReference type="PANTHER" id="PTHR33525:SF3">
    <property type="entry name" value="RIBONUCLEASE Y"/>
    <property type="match status" value="1"/>
</dbReference>
<dbReference type="SUPFAM" id="SSF109604">
    <property type="entry name" value="HD-domain/PDEase-like"/>
    <property type="match status" value="1"/>
</dbReference>
<dbReference type="PROSITE" id="PS51833">
    <property type="entry name" value="HDOD"/>
    <property type="match status" value="1"/>
</dbReference>
<keyword evidence="3" id="KW-1185">Reference proteome</keyword>
<organism evidence="2 3">
    <name type="scientific">Teredinibacter turnerae (strain ATCC 39867 / T7901)</name>
    <dbReference type="NCBI Taxonomy" id="377629"/>
    <lineage>
        <taxon>Bacteria</taxon>
        <taxon>Pseudomonadati</taxon>
        <taxon>Pseudomonadota</taxon>
        <taxon>Gammaproteobacteria</taxon>
        <taxon>Cellvibrionales</taxon>
        <taxon>Cellvibrionaceae</taxon>
        <taxon>Teredinibacter</taxon>
    </lineage>
</organism>
<dbReference type="Gene3D" id="3.30.450.40">
    <property type="match status" value="1"/>
</dbReference>
<reference evidence="2 3" key="1">
    <citation type="journal article" date="2009" name="PLoS ONE">
        <title>The complete genome of Teredinibacter turnerae T7901: an intracellular endosymbiont of marine wood-boring bivalves (shipworms).</title>
        <authorList>
            <person name="Yang J.C."/>
            <person name="Madupu R."/>
            <person name="Durkin A.S."/>
            <person name="Ekborg N.A."/>
            <person name="Pedamallu C.S."/>
            <person name="Hostetler J.B."/>
            <person name="Radune D."/>
            <person name="Toms B.S."/>
            <person name="Henrissat B."/>
            <person name="Coutinho P.M."/>
            <person name="Schwarz S."/>
            <person name="Field L."/>
            <person name="Trindade-Silva A.E."/>
            <person name="Soares C.A.G."/>
            <person name="Elshahawi S."/>
            <person name="Hanora A."/>
            <person name="Schmidt E.W."/>
            <person name="Haygood M.G."/>
            <person name="Posfai J."/>
            <person name="Benner J."/>
            <person name="Madinger C."/>
            <person name="Nove J."/>
            <person name="Anton B."/>
            <person name="Chaudhary K."/>
            <person name="Foster J."/>
            <person name="Holman A."/>
            <person name="Kumar S."/>
            <person name="Lessard P.A."/>
            <person name="Luyten Y.A."/>
            <person name="Slatko B."/>
            <person name="Wood N."/>
            <person name="Wu B."/>
            <person name="Teplitski M."/>
            <person name="Mougous J.D."/>
            <person name="Ward N."/>
            <person name="Eisen J.A."/>
            <person name="Badger J.H."/>
            <person name="Distel D.L."/>
        </authorList>
    </citation>
    <scope>NUCLEOTIDE SEQUENCE [LARGE SCALE GENOMIC DNA]</scope>
    <source>
        <strain evidence="3">ATCC 39867 / T7901</strain>
    </source>
</reference>
<gene>
    <name evidence="2" type="ordered locus">TERTU_2107</name>
</gene>
<name>C5BJA2_TERTT</name>
<dbReference type="Pfam" id="PF08668">
    <property type="entry name" value="HDOD"/>
    <property type="match status" value="1"/>
</dbReference>
<dbReference type="Proteomes" id="UP000009080">
    <property type="component" value="Chromosome"/>
</dbReference>
<evidence type="ECO:0000313" key="3">
    <source>
        <dbReference type="Proteomes" id="UP000009080"/>
    </source>
</evidence>
<dbReference type="EMBL" id="CP001614">
    <property type="protein sequence ID" value="ACR14620.1"/>
    <property type="molecule type" value="Genomic_DNA"/>
</dbReference>
<dbReference type="RefSeq" id="WP_015820734.1">
    <property type="nucleotide sequence ID" value="NC_012997.1"/>
</dbReference>
<dbReference type="KEGG" id="ttu:TERTU_2107"/>
<dbReference type="InterPro" id="IPR013976">
    <property type="entry name" value="HDOD"/>
</dbReference>
<dbReference type="PANTHER" id="PTHR33525">
    <property type="match status" value="1"/>
</dbReference>
<dbReference type="InterPro" id="IPR029016">
    <property type="entry name" value="GAF-like_dom_sf"/>
</dbReference>